<dbReference type="Gene3D" id="1.25.40.10">
    <property type="entry name" value="Tetratricopeptide repeat domain"/>
    <property type="match status" value="2"/>
</dbReference>
<keyword evidence="2" id="KW-0812">Transmembrane</keyword>
<feature type="transmembrane region" description="Helical" evidence="2">
    <location>
        <begin position="48"/>
        <end position="76"/>
    </location>
</feature>
<proteinExistence type="predicted"/>
<evidence type="ECO:0000256" key="2">
    <source>
        <dbReference type="SAM" id="Phobius"/>
    </source>
</evidence>
<dbReference type="InterPro" id="IPR053277">
    <property type="entry name" value="Endomembrane_traffic_mod"/>
</dbReference>
<protein>
    <submittedName>
        <fullName evidence="3">Uncharacterized protein</fullName>
    </submittedName>
</protein>
<sequence>MMSQSSTKWSFWNAILFLCGVIVLIGVSTFLAILLLQHFRDPTQLWAAISTVFTLFGALLALAAAVALVSLAVSYLSLNGKLQQAQVYLAQARLHLDEYNQLSHQKNEIERKVHDLLRLYDGLSEQPHVSEVNHIKSLIKQVLTSEAADFEARLLARAVQQDWQAKQAFNAASTQENETAWQQAAQQWQQAGVLWQMVLAAVPEFLQLGQQKHFLATQLNQALALKNAAAFNGTDRQPEFYRRLHDLYLPLLLTEKSKDGELNQMIHYAAHQSGIQAYQEGEVLWQQGSQNLAEVRQKWFYAQQYFQKALEMNENNVESAYQWGNLLEREARLVAQSDSQKLPEARQLWLAAREKYRMALDVDEQRTEAAFNWGNTLTDEATALVQTSTEHLAEARILWQSAREKFAQALDITPEFDAAAHNAGMTFNKEADAVLQINQNADEARSLWKQAGEHFQAALEINKNRFETANSWGLVLAKEADLLVQLDEANVGEAQRLWQLAEQRFHRALEIEPNLQAAAANWRTILYHEISVLGDDNAAKRDLLLVAREKVAALALVSPQHEQSVLVQELADFIQKKINELENVNVLQPPVAQFRPVTSAD</sequence>
<evidence type="ECO:0000256" key="1">
    <source>
        <dbReference type="SAM" id="Coils"/>
    </source>
</evidence>
<dbReference type="EMBL" id="UFSO01000002">
    <property type="protein sequence ID" value="SSY70433.1"/>
    <property type="molecule type" value="Genomic_DNA"/>
</dbReference>
<keyword evidence="2" id="KW-1133">Transmembrane helix</keyword>
<reference evidence="3 4" key="1">
    <citation type="submission" date="2018-06" db="EMBL/GenBank/DDBJ databases">
        <authorList>
            <consortium name="Pathogen Informatics"/>
            <person name="Doyle S."/>
        </authorList>
    </citation>
    <scope>NUCLEOTIDE SEQUENCE [LARGE SCALE GENOMIC DNA]</scope>
    <source>
        <strain evidence="3 4">NCTC10283</strain>
    </source>
</reference>
<gene>
    <name evidence="3" type="ORF">NCTC10283_00523</name>
</gene>
<keyword evidence="1" id="KW-0175">Coiled coil</keyword>
<dbReference type="PANTHER" id="PTHR45005">
    <property type="match status" value="1"/>
</dbReference>
<dbReference type="InterPro" id="IPR011990">
    <property type="entry name" value="TPR-like_helical_dom_sf"/>
</dbReference>
<organism evidence="3 4">
    <name type="scientific">Alysiella crassa</name>
    <dbReference type="NCBI Taxonomy" id="153491"/>
    <lineage>
        <taxon>Bacteria</taxon>
        <taxon>Pseudomonadati</taxon>
        <taxon>Pseudomonadota</taxon>
        <taxon>Betaproteobacteria</taxon>
        <taxon>Neisseriales</taxon>
        <taxon>Neisseriaceae</taxon>
        <taxon>Alysiella</taxon>
    </lineage>
</organism>
<feature type="transmembrane region" description="Helical" evidence="2">
    <location>
        <begin position="12"/>
        <end position="36"/>
    </location>
</feature>
<dbReference type="STRING" id="1120980.GCA_000745955_00822"/>
<feature type="coiled-coil region" evidence="1">
    <location>
        <begin position="92"/>
        <end position="126"/>
    </location>
</feature>
<keyword evidence="4" id="KW-1185">Reference proteome</keyword>
<dbReference type="SUPFAM" id="SSF48452">
    <property type="entry name" value="TPR-like"/>
    <property type="match status" value="2"/>
</dbReference>
<dbReference type="Proteomes" id="UP000254209">
    <property type="component" value="Unassembled WGS sequence"/>
</dbReference>
<name>A0A376BLE2_9NEIS</name>
<dbReference type="PANTHER" id="PTHR45005:SF2">
    <property type="entry name" value="PROTEIN HLB1"/>
    <property type="match status" value="1"/>
</dbReference>
<accession>A0A376BLE2</accession>
<evidence type="ECO:0000313" key="3">
    <source>
        <dbReference type="EMBL" id="SSY70433.1"/>
    </source>
</evidence>
<evidence type="ECO:0000313" key="4">
    <source>
        <dbReference type="Proteomes" id="UP000254209"/>
    </source>
</evidence>
<dbReference type="AlphaFoldDB" id="A0A376BLE2"/>
<keyword evidence="2" id="KW-0472">Membrane</keyword>